<sequence length="140" mass="16067">MAAITAPSQMDAVAMPFLIVVILKSKSINFFEQLEHSFVIHFSTSRKVPRTLDNLFSIKQGETEMLRDFMAHFNAATFEIKDLNKDMAISAMKRGLKESRFIYSLDMTFLQIYAELLERAYKYIHANEDASDRCQTKGKG</sequence>
<dbReference type="RefSeq" id="XP_010906742.1">
    <property type="nucleotide sequence ID" value="XM_010908440.1"/>
</dbReference>
<name>A0A6I9QCG1_ELAGV</name>
<proteinExistence type="predicted"/>
<dbReference type="InParanoid" id="A0A6I9QCG1"/>
<dbReference type="Proteomes" id="UP000504607">
    <property type="component" value="Unplaced"/>
</dbReference>
<dbReference type="InterPro" id="IPR005162">
    <property type="entry name" value="Retrotrans_gag_dom"/>
</dbReference>
<organism evidence="2 3">
    <name type="scientific">Elaeis guineensis var. tenera</name>
    <name type="common">Oil palm</name>
    <dbReference type="NCBI Taxonomy" id="51953"/>
    <lineage>
        <taxon>Eukaryota</taxon>
        <taxon>Viridiplantae</taxon>
        <taxon>Streptophyta</taxon>
        <taxon>Embryophyta</taxon>
        <taxon>Tracheophyta</taxon>
        <taxon>Spermatophyta</taxon>
        <taxon>Magnoliopsida</taxon>
        <taxon>Liliopsida</taxon>
        <taxon>Arecaceae</taxon>
        <taxon>Arecoideae</taxon>
        <taxon>Cocoseae</taxon>
        <taxon>Elaeidinae</taxon>
        <taxon>Elaeis</taxon>
    </lineage>
</organism>
<evidence type="ECO:0000259" key="1">
    <source>
        <dbReference type="Pfam" id="PF03732"/>
    </source>
</evidence>
<dbReference type="PANTHER" id="PTHR33223:SF10">
    <property type="entry name" value="AMINOTRANSFERASE-LIKE PLANT MOBILE DOMAIN-CONTAINING PROTEIN"/>
    <property type="match status" value="1"/>
</dbReference>
<dbReference type="OrthoDB" id="1434155at2759"/>
<keyword evidence="2" id="KW-1185">Reference proteome</keyword>
<reference evidence="3" key="1">
    <citation type="submission" date="2025-08" db="UniProtKB">
        <authorList>
            <consortium name="RefSeq"/>
        </authorList>
    </citation>
    <scope>IDENTIFICATION</scope>
</reference>
<dbReference type="Pfam" id="PF03732">
    <property type="entry name" value="Retrotrans_gag"/>
    <property type="match status" value="1"/>
</dbReference>
<evidence type="ECO:0000313" key="2">
    <source>
        <dbReference type="Proteomes" id="UP000504607"/>
    </source>
</evidence>
<gene>
    <name evidence="3" type="primary">LOC105033577</name>
</gene>
<dbReference type="PANTHER" id="PTHR33223">
    <property type="entry name" value="CCHC-TYPE DOMAIN-CONTAINING PROTEIN"/>
    <property type="match status" value="1"/>
</dbReference>
<evidence type="ECO:0000313" key="3">
    <source>
        <dbReference type="RefSeq" id="XP_010906742.1"/>
    </source>
</evidence>
<protein>
    <submittedName>
        <fullName evidence="3">Uncharacterized protein LOC105033577</fullName>
    </submittedName>
</protein>
<accession>A0A6I9QCG1</accession>
<dbReference type="AlphaFoldDB" id="A0A6I9QCG1"/>
<feature type="domain" description="Retrotransposon gag" evidence="1">
    <location>
        <begin position="23"/>
        <end position="98"/>
    </location>
</feature>